<feature type="compositionally biased region" description="Basic and acidic residues" evidence="2">
    <location>
        <begin position="12"/>
        <end position="23"/>
    </location>
</feature>
<accession>A0A5C5WQF0</accession>
<evidence type="ECO:0000313" key="4">
    <source>
        <dbReference type="EMBL" id="TWT52505.1"/>
    </source>
</evidence>
<feature type="region of interest" description="Disordered" evidence="2">
    <location>
        <begin position="1"/>
        <end position="27"/>
    </location>
</feature>
<dbReference type="AlphaFoldDB" id="A0A5C5WQF0"/>
<keyword evidence="1" id="KW-0175">Coiled coil</keyword>
<feature type="transmembrane region" description="Helical" evidence="3">
    <location>
        <begin position="46"/>
        <end position="64"/>
    </location>
</feature>
<keyword evidence="3" id="KW-0812">Transmembrane</keyword>
<keyword evidence="5" id="KW-1185">Reference proteome</keyword>
<dbReference type="OrthoDB" id="292373at2"/>
<dbReference type="InterPro" id="IPR050445">
    <property type="entry name" value="Bact_polysacc_biosynth/exp"/>
</dbReference>
<feature type="coiled-coil region" evidence="1">
    <location>
        <begin position="390"/>
        <end position="424"/>
    </location>
</feature>
<organism evidence="4 5">
    <name type="scientific">Rubripirellula amarantea</name>
    <dbReference type="NCBI Taxonomy" id="2527999"/>
    <lineage>
        <taxon>Bacteria</taxon>
        <taxon>Pseudomonadati</taxon>
        <taxon>Planctomycetota</taxon>
        <taxon>Planctomycetia</taxon>
        <taxon>Pirellulales</taxon>
        <taxon>Pirellulaceae</taxon>
        <taxon>Rubripirellula</taxon>
    </lineage>
</organism>
<evidence type="ECO:0000313" key="5">
    <source>
        <dbReference type="Proteomes" id="UP000316598"/>
    </source>
</evidence>
<sequence length="584" mass="65018">MDRNDQSSQPRPSRENRTGDSRSSESWATLTPADLIRSVSRRLPSVLVTTLLVAIAVAAILVAWPNQYSSDGMFYVRLGRGAVSIDPTTEPTRSVSLQESRTSEVMSISQMLNSREIADRVVRTVGARAINHPRNWVERLTRIANESSADVEENDERIKYEHQIAHEEAVKKVLKSVSINVPKDSYTVSVTAKGSDPLLAQQIVQAFMDEYGAYHVEAHRSNGSLDFFEKQTKASQSAALNARKALQEARGQMGWLSSESSEKALGERIIELELALDQAESSYAESQSRTAALKQQLAQVQEWVPMEVSRVANEAAFGMRTYLYEAQMEDGEKLSKVTSNHPRYKILQQKINQGNQIVDAAGDEREQTTEALNPIRIKLESEFQTAFAENAGLKSRLESLQASMEQAKADLRRLNEDAIKLAELSWTADIAEENFLAHAKSLESSRVTHELDKQEMSDVSVIQNASLNLKKVGPPRLALGVVGMMLGFCIGVLQALIRDNPIATRDAQEVSTAPEQRARHYGEDDNDYFVTPPKRTNRDALTSAEREFAQADQARHDLTVHSSSKPGPVVKGEKKQDEWVSMPR</sequence>
<evidence type="ECO:0000256" key="3">
    <source>
        <dbReference type="SAM" id="Phobius"/>
    </source>
</evidence>
<evidence type="ECO:0000256" key="2">
    <source>
        <dbReference type="SAM" id="MobiDB-lite"/>
    </source>
</evidence>
<reference evidence="4 5" key="1">
    <citation type="submission" date="2019-02" db="EMBL/GenBank/DDBJ databases">
        <title>Deep-cultivation of Planctomycetes and their phenomic and genomic characterization uncovers novel biology.</title>
        <authorList>
            <person name="Wiegand S."/>
            <person name="Jogler M."/>
            <person name="Boedeker C."/>
            <person name="Pinto D."/>
            <person name="Vollmers J."/>
            <person name="Rivas-Marin E."/>
            <person name="Kohn T."/>
            <person name="Peeters S.H."/>
            <person name="Heuer A."/>
            <person name="Rast P."/>
            <person name="Oberbeckmann S."/>
            <person name="Bunk B."/>
            <person name="Jeske O."/>
            <person name="Meyerdierks A."/>
            <person name="Storesund J.E."/>
            <person name="Kallscheuer N."/>
            <person name="Luecker S."/>
            <person name="Lage O.M."/>
            <person name="Pohl T."/>
            <person name="Merkel B.J."/>
            <person name="Hornburger P."/>
            <person name="Mueller R.-W."/>
            <person name="Bruemmer F."/>
            <person name="Labrenz M."/>
            <person name="Spormann A.M."/>
            <person name="Op Den Camp H."/>
            <person name="Overmann J."/>
            <person name="Amann R."/>
            <person name="Jetten M.S.M."/>
            <person name="Mascher T."/>
            <person name="Medema M.H."/>
            <person name="Devos D.P."/>
            <person name="Kaster A.-K."/>
            <person name="Ovreas L."/>
            <person name="Rohde M."/>
            <person name="Galperin M.Y."/>
            <person name="Jogler C."/>
        </authorList>
    </citation>
    <scope>NUCLEOTIDE SEQUENCE [LARGE SCALE GENOMIC DNA]</scope>
    <source>
        <strain evidence="4 5">Pla22</strain>
    </source>
</reference>
<evidence type="ECO:0000256" key="1">
    <source>
        <dbReference type="SAM" id="Coils"/>
    </source>
</evidence>
<comment type="caution">
    <text evidence="4">The sequence shown here is derived from an EMBL/GenBank/DDBJ whole genome shotgun (WGS) entry which is preliminary data.</text>
</comment>
<feature type="coiled-coil region" evidence="1">
    <location>
        <begin position="269"/>
        <end position="296"/>
    </location>
</feature>
<dbReference type="RefSeq" id="WP_146512868.1">
    <property type="nucleotide sequence ID" value="NZ_SJPI01000001.1"/>
</dbReference>
<keyword evidence="3" id="KW-1133">Transmembrane helix</keyword>
<proteinExistence type="predicted"/>
<dbReference type="PANTHER" id="PTHR32309">
    <property type="entry name" value="TYROSINE-PROTEIN KINASE"/>
    <property type="match status" value="1"/>
</dbReference>
<name>A0A5C5WQF0_9BACT</name>
<feature type="region of interest" description="Disordered" evidence="2">
    <location>
        <begin position="507"/>
        <end position="535"/>
    </location>
</feature>
<keyword evidence="3" id="KW-0472">Membrane</keyword>
<dbReference type="GO" id="GO:0004713">
    <property type="term" value="F:protein tyrosine kinase activity"/>
    <property type="evidence" value="ECO:0007669"/>
    <property type="project" value="TreeGrafter"/>
</dbReference>
<dbReference type="EMBL" id="SJPI01000001">
    <property type="protein sequence ID" value="TWT52505.1"/>
    <property type="molecule type" value="Genomic_DNA"/>
</dbReference>
<protein>
    <submittedName>
        <fullName evidence="4">Chain length determinant protein</fullName>
    </submittedName>
</protein>
<dbReference type="PANTHER" id="PTHR32309:SF13">
    <property type="entry name" value="FERRIC ENTEROBACTIN TRANSPORT PROTEIN FEPE"/>
    <property type="match status" value="1"/>
</dbReference>
<dbReference type="GO" id="GO:0005886">
    <property type="term" value="C:plasma membrane"/>
    <property type="evidence" value="ECO:0007669"/>
    <property type="project" value="TreeGrafter"/>
</dbReference>
<gene>
    <name evidence="4" type="ORF">Pla22_01290</name>
</gene>
<dbReference type="Proteomes" id="UP000316598">
    <property type="component" value="Unassembled WGS sequence"/>
</dbReference>
<feature type="region of interest" description="Disordered" evidence="2">
    <location>
        <begin position="551"/>
        <end position="584"/>
    </location>
</feature>
<feature type="compositionally biased region" description="Polar residues" evidence="2">
    <location>
        <begin position="1"/>
        <end position="11"/>
    </location>
</feature>